<gene>
    <name evidence="1" type="ORF">PG2054B_0077</name>
</gene>
<reference evidence="1 2" key="1">
    <citation type="submission" date="2018-12" db="EMBL/GenBank/DDBJ databases">
        <title>Unveiling genomic diversity among members of the Bifidobacterium pseudolongum species, a widely distributed gut commensal of the animal kingdom.</title>
        <authorList>
            <person name="Lugli G.A."/>
            <person name="Duranti S."/>
            <person name="Albert K."/>
            <person name="Mancabelli L."/>
            <person name="Napoli S."/>
            <person name="Viappiani A."/>
            <person name="Anzalone R."/>
            <person name="Longhi G."/>
            <person name="Milani C."/>
            <person name="Turroni F."/>
            <person name="Alessandri G."/>
            <person name="Sela D.A."/>
            <person name="Van Sinderen D."/>
            <person name="Ventura M."/>
        </authorList>
    </citation>
    <scope>NUCLEOTIDE SEQUENCE [LARGE SCALE GENOMIC DNA]</scope>
    <source>
        <strain evidence="1 2">2054B</strain>
    </source>
</reference>
<proteinExistence type="predicted"/>
<dbReference type="Proteomes" id="UP000294221">
    <property type="component" value="Unassembled WGS sequence"/>
</dbReference>
<name>A0A4Q5AB31_9BIFI</name>
<evidence type="ECO:0000313" key="1">
    <source>
        <dbReference type="EMBL" id="RYQ23690.1"/>
    </source>
</evidence>
<dbReference type="AlphaFoldDB" id="A0A4Q5AB31"/>
<evidence type="ECO:0000313" key="2">
    <source>
        <dbReference type="Proteomes" id="UP000294221"/>
    </source>
</evidence>
<protein>
    <submittedName>
        <fullName evidence="1">Zn-ribbon protein</fullName>
    </submittedName>
</protein>
<dbReference type="RefSeq" id="WP_238552044.1">
    <property type="nucleotide sequence ID" value="NZ_CP093555.1"/>
</dbReference>
<organism evidence="1 2">
    <name type="scientific">Bifidobacterium pseudolongum subsp. pseudolongum</name>
    <dbReference type="NCBI Taxonomy" id="31954"/>
    <lineage>
        <taxon>Bacteria</taxon>
        <taxon>Bacillati</taxon>
        <taxon>Actinomycetota</taxon>
        <taxon>Actinomycetes</taxon>
        <taxon>Bifidobacteriales</taxon>
        <taxon>Bifidobacteriaceae</taxon>
        <taxon>Bifidobacterium</taxon>
    </lineage>
</organism>
<dbReference type="EMBL" id="RYUN01000002">
    <property type="protein sequence ID" value="RYQ23690.1"/>
    <property type="molecule type" value="Genomic_DNA"/>
</dbReference>
<sequence length="73" mass="8308">MKNDNDVENTEDAEVVCPYCGSRNIAHLIYGMPAFTEELQRKLDEGKVALGGCVLEYDRPMPYYHCNDCGEEF</sequence>
<accession>A0A4Q5AB31</accession>
<comment type="caution">
    <text evidence="1">The sequence shown here is derived from an EMBL/GenBank/DDBJ whole genome shotgun (WGS) entry which is preliminary data.</text>
</comment>